<dbReference type="Gene3D" id="1.10.3720.10">
    <property type="entry name" value="MetI-like"/>
    <property type="match status" value="1"/>
</dbReference>
<evidence type="ECO:0000256" key="2">
    <source>
        <dbReference type="ARBA" id="ARBA00022448"/>
    </source>
</evidence>
<dbReference type="InterPro" id="IPR035906">
    <property type="entry name" value="MetI-like_sf"/>
</dbReference>
<comment type="similarity">
    <text evidence="8">Belongs to the binding-protein-dependent transport system permease family.</text>
</comment>
<dbReference type="RefSeq" id="WP_249246209.1">
    <property type="nucleotide sequence ID" value="NZ_JAKPBZ010000115.1"/>
</dbReference>
<dbReference type="Proteomes" id="UP001203069">
    <property type="component" value="Unassembled WGS sequence"/>
</dbReference>
<comment type="subcellular location">
    <subcellularLocation>
        <location evidence="1">Cell inner membrane</location>
        <topology evidence="1">Multi-pass membrane protein</topology>
    </subcellularLocation>
    <subcellularLocation>
        <location evidence="8">Cell membrane</location>
        <topology evidence="8">Multi-pass membrane protein</topology>
    </subcellularLocation>
</comment>
<evidence type="ECO:0000256" key="3">
    <source>
        <dbReference type="ARBA" id="ARBA00022475"/>
    </source>
</evidence>
<feature type="transmembrane region" description="Helical" evidence="8">
    <location>
        <begin position="31"/>
        <end position="53"/>
    </location>
</feature>
<evidence type="ECO:0000313" key="10">
    <source>
        <dbReference type="EMBL" id="MCL2895242.1"/>
    </source>
</evidence>
<name>A0ABT0MZP3_9GAMM</name>
<keyword evidence="2 8" id="KW-0813">Transport</keyword>
<feature type="transmembrane region" description="Helical" evidence="8">
    <location>
        <begin position="147"/>
        <end position="166"/>
    </location>
</feature>
<keyword evidence="3" id="KW-1003">Cell membrane</keyword>
<evidence type="ECO:0000256" key="1">
    <source>
        <dbReference type="ARBA" id="ARBA00004429"/>
    </source>
</evidence>
<keyword evidence="11" id="KW-1185">Reference proteome</keyword>
<keyword evidence="4" id="KW-0997">Cell inner membrane</keyword>
<organism evidence="10 11">
    <name type="scientific">Brenneria tiliae</name>
    <dbReference type="NCBI Taxonomy" id="2914984"/>
    <lineage>
        <taxon>Bacteria</taxon>
        <taxon>Pseudomonadati</taxon>
        <taxon>Pseudomonadota</taxon>
        <taxon>Gammaproteobacteria</taxon>
        <taxon>Enterobacterales</taxon>
        <taxon>Pectobacteriaceae</taxon>
        <taxon>Brenneria</taxon>
    </lineage>
</organism>
<dbReference type="CDD" id="cd06261">
    <property type="entry name" value="TM_PBP2"/>
    <property type="match status" value="1"/>
</dbReference>
<feature type="transmembrane region" description="Helical" evidence="8">
    <location>
        <begin position="121"/>
        <end position="141"/>
    </location>
</feature>
<keyword evidence="7 8" id="KW-0472">Membrane</keyword>
<proteinExistence type="inferred from homology"/>
<keyword evidence="5 8" id="KW-0812">Transmembrane</keyword>
<dbReference type="PANTHER" id="PTHR30151">
    <property type="entry name" value="ALKANE SULFONATE ABC TRANSPORTER-RELATED, MEMBRANE SUBUNIT"/>
    <property type="match status" value="1"/>
</dbReference>
<feature type="transmembrane region" description="Helical" evidence="8">
    <location>
        <begin position="186"/>
        <end position="217"/>
    </location>
</feature>
<dbReference type="Pfam" id="PF00528">
    <property type="entry name" value="BPD_transp_1"/>
    <property type="match status" value="1"/>
</dbReference>
<keyword evidence="6 8" id="KW-1133">Transmembrane helix</keyword>
<comment type="caution">
    <text evidence="10">The sequence shown here is derived from an EMBL/GenBank/DDBJ whole genome shotgun (WGS) entry which is preliminary data.</text>
</comment>
<dbReference type="SUPFAM" id="SSF161098">
    <property type="entry name" value="MetI-like"/>
    <property type="match status" value="1"/>
</dbReference>
<protein>
    <submittedName>
        <fullName evidence="10">ABC transporter permease</fullName>
    </submittedName>
</protein>
<reference evidence="10 11" key="1">
    <citation type="submission" date="2022-02" db="EMBL/GenBank/DDBJ databases">
        <title>Description of Brenneria tiliae sp. nov. isolated from symptomatic Tilia x moltkei and Tilia x europaea trees in the UK.</title>
        <authorList>
            <person name="Kile H."/>
        </authorList>
    </citation>
    <scope>NUCLEOTIDE SEQUENCE [LARGE SCALE GENOMIC DNA]</scope>
    <source>
        <strain evidence="10 11">MC1SB4.1</strain>
    </source>
</reference>
<evidence type="ECO:0000256" key="6">
    <source>
        <dbReference type="ARBA" id="ARBA00022989"/>
    </source>
</evidence>
<evidence type="ECO:0000256" key="7">
    <source>
        <dbReference type="ARBA" id="ARBA00023136"/>
    </source>
</evidence>
<accession>A0ABT0MZP3</accession>
<evidence type="ECO:0000256" key="4">
    <source>
        <dbReference type="ARBA" id="ARBA00022519"/>
    </source>
</evidence>
<evidence type="ECO:0000256" key="8">
    <source>
        <dbReference type="RuleBase" id="RU363032"/>
    </source>
</evidence>
<gene>
    <name evidence="10" type="ORF">MFP26_21455</name>
</gene>
<evidence type="ECO:0000313" key="11">
    <source>
        <dbReference type="Proteomes" id="UP001203069"/>
    </source>
</evidence>
<sequence>MPKTTLPGRTINGRNNAGLPARRHAGWRSAVVPQMALIIVLLLLWELASYHLYNPFWGSRPSMIAERLFELARSGHLWLHTSTTLLEAAAGLLLAAIVGVPVGIGLACAPRLARLLDPIIMGLYGLPRVALAPLFILWFGIGLFSKITMSFTMVIFIFILNVMEGIRTIDADQIDLMKSMRAGRLYIARTVLFPAVVPWILASFRIGVGLALIGAVVGELIGSNRGLGWYIESSGGQLDTTGVFSGLVVLMALAMCANYLIGFIEKRIIRWR</sequence>
<evidence type="ECO:0000259" key="9">
    <source>
        <dbReference type="PROSITE" id="PS50928"/>
    </source>
</evidence>
<feature type="domain" description="ABC transmembrane type-1" evidence="9">
    <location>
        <begin position="81"/>
        <end position="261"/>
    </location>
</feature>
<feature type="transmembrane region" description="Helical" evidence="8">
    <location>
        <begin position="243"/>
        <end position="264"/>
    </location>
</feature>
<evidence type="ECO:0000256" key="5">
    <source>
        <dbReference type="ARBA" id="ARBA00022692"/>
    </source>
</evidence>
<feature type="transmembrane region" description="Helical" evidence="8">
    <location>
        <begin position="88"/>
        <end position="109"/>
    </location>
</feature>
<dbReference type="PROSITE" id="PS50928">
    <property type="entry name" value="ABC_TM1"/>
    <property type="match status" value="1"/>
</dbReference>
<dbReference type="EMBL" id="JAKPBZ010000115">
    <property type="protein sequence ID" value="MCL2895242.1"/>
    <property type="molecule type" value="Genomic_DNA"/>
</dbReference>
<dbReference type="PANTHER" id="PTHR30151:SF20">
    <property type="entry name" value="ABC TRANSPORTER PERMEASE PROTEIN HI_0355-RELATED"/>
    <property type="match status" value="1"/>
</dbReference>
<dbReference type="InterPro" id="IPR000515">
    <property type="entry name" value="MetI-like"/>
</dbReference>